<evidence type="ECO:0000256" key="4">
    <source>
        <dbReference type="ARBA" id="ARBA00022741"/>
    </source>
</evidence>
<dbReference type="Gene3D" id="1.10.510.10">
    <property type="entry name" value="Transferase(Phosphotransferase) domain 1"/>
    <property type="match status" value="1"/>
</dbReference>
<evidence type="ECO:0000259" key="9">
    <source>
        <dbReference type="PROSITE" id="PS50011"/>
    </source>
</evidence>
<keyword evidence="3" id="KW-0808">Transferase</keyword>
<dbReference type="PANTHER" id="PTHR43289">
    <property type="entry name" value="MITOGEN-ACTIVATED PROTEIN KINASE KINASE KINASE 20-RELATED"/>
    <property type="match status" value="1"/>
</dbReference>
<feature type="region of interest" description="Disordered" evidence="7">
    <location>
        <begin position="405"/>
        <end position="426"/>
    </location>
</feature>
<feature type="domain" description="Protein kinase" evidence="9">
    <location>
        <begin position="42"/>
        <end position="314"/>
    </location>
</feature>
<evidence type="ECO:0000313" key="11">
    <source>
        <dbReference type="Proteomes" id="UP000664277"/>
    </source>
</evidence>
<evidence type="ECO:0000256" key="6">
    <source>
        <dbReference type="ARBA" id="ARBA00022840"/>
    </source>
</evidence>
<dbReference type="FunFam" id="1.10.510.10:FF:000021">
    <property type="entry name" value="Serine/threonine protein kinase"/>
    <property type="match status" value="1"/>
</dbReference>
<evidence type="ECO:0000256" key="8">
    <source>
        <dbReference type="SAM" id="Phobius"/>
    </source>
</evidence>
<proteinExistence type="predicted"/>
<feature type="transmembrane region" description="Helical" evidence="8">
    <location>
        <begin position="435"/>
        <end position="455"/>
    </location>
</feature>
<keyword evidence="8" id="KW-1133">Transmembrane helix</keyword>
<dbReference type="PROSITE" id="PS00108">
    <property type="entry name" value="PROTEIN_KINASE_ST"/>
    <property type="match status" value="1"/>
</dbReference>
<protein>
    <recommendedName>
        <fullName evidence="1">non-specific serine/threonine protein kinase</fullName>
        <ecNumber evidence="1">2.7.11.1</ecNumber>
    </recommendedName>
</protein>
<dbReference type="GO" id="GO:0004674">
    <property type="term" value="F:protein serine/threonine kinase activity"/>
    <property type="evidence" value="ECO:0007669"/>
    <property type="project" value="UniProtKB-KW"/>
</dbReference>
<name>A0A8J7PG80_9BACT</name>
<keyword evidence="6" id="KW-0067">ATP-binding</keyword>
<gene>
    <name evidence="10" type="ORF">J0M35_10965</name>
</gene>
<dbReference type="PANTHER" id="PTHR43289:SF6">
    <property type="entry name" value="SERINE_THREONINE-PROTEIN KINASE NEKL-3"/>
    <property type="match status" value="1"/>
</dbReference>
<dbReference type="EC" id="2.7.11.1" evidence="1"/>
<dbReference type="Proteomes" id="UP000664277">
    <property type="component" value="Unassembled WGS sequence"/>
</dbReference>
<evidence type="ECO:0000256" key="3">
    <source>
        <dbReference type="ARBA" id="ARBA00022679"/>
    </source>
</evidence>
<evidence type="ECO:0000256" key="2">
    <source>
        <dbReference type="ARBA" id="ARBA00022527"/>
    </source>
</evidence>
<sequence length="567" mass="61941">MKLCLICNFQTAGDQDICPRDGSSMVTVGDDPLLGMVVEGRYKIQSVIGQGSAGTVYRAVQELIGREVAVKVLHDYLVSDDEFIKRFKQEAKASSRLNHPNIITIYDFGVIPQGGGRPYIAMDLLNGIPLSDVISEINHLSVEDSIPVFTQVCAALGEAHRQGVVHRDIKPENIVLVERGGQKNFPIVVDFGIARLVQEESDQAKITRTGTVCGSPTYMSPEQCTSSKVDHRSDIYSFGIVMYETLTGEVPFQHEELVRVMAMQLSDAPKPIDEMRPDLPFPPDLVALVNKTLSKSPADRYQTMDELIEALEKISLEPEKPTPTVQREAMRDTIIPGPLAQDDTLHPRKESRDMLGARPNTREMTGGGLGYEAMSTTGPQEAVPPQPVRTQASNYAEQVQAYREAQRHAEHSSQPGVTFSAGRTGSGDGGMARKALVALPIVASLILLGAVIMFATNAGNVQGLLSGKPADSTKSATKEDEEDVDQLIKAGKFSKALTLLKQDKQEGTLSEEEIGQYELCCLSVAKQHMKDKKFNDAISLLKEVSSKSTYSKQAKDLLKKAKRGQSK</sequence>
<dbReference type="Pfam" id="PF00069">
    <property type="entry name" value="Pkinase"/>
    <property type="match status" value="1"/>
</dbReference>
<dbReference type="EMBL" id="JAFLCK010000014">
    <property type="protein sequence ID" value="MBN8660878.1"/>
    <property type="molecule type" value="Genomic_DNA"/>
</dbReference>
<comment type="caution">
    <text evidence="10">The sequence shown here is derived from an EMBL/GenBank/DDBJ whole genome shotgun (WGS) entry which is preliminary data.</text>
</comment>
<dbReference type="CDD" id="cd14014">
    <property type="entry name" value="STKc_PknB_like"/>
    <property type="match status" value="1"/>
</dbReference>
<dbReference type="SUPFAM" id="SSF56112">
    <property type="entry name" value="Protein kinase-like (PK-like)"/>
    <property type="match status" value="1"/>
</dbReference>
<keyword evidence="8" id="KW-0472">Membrane</keyword>
<accession>A0A8J7PG80</accession>
<keyword evidence="2 10" id="KW-0723">Serine/threonine-protein kinase</keyword>
<evidence type="ECO:0000256" key="7">
    <source>
        <dbReference type="SAM" id="MobiDB-lite"/>
    </source>
</evidence>
<keyword evidence="5 10" id="KW-0418">Kinase</keyword>
<evidence type="ECO:0000256" key="5">
    <source>
        <dbReference type="ARBA" id="ARBA00022777"/>
    </source>
</evidence>
<evidence type="ECO:0000256" key="1">
    <source>
        <dbReference type="ARBA" id="ARBA00012513"/>
    </source>
</evidence>
<keyword evidence="8" id="KW-0812">Transmembrane</keyword>
<keyword evidence="4" id="KW-0547">Nucleotide-binding</keyword>
<dbReference type="GO" id="GO:0005524">
    <property type="term" value="F:ATP binding"/>
    <property type="evidence" value="ECO:0007669"/>
    <property type="project" value="UniProtKB-KW"/>
</dbReference>
<reference evidence="10" key="1">
    <citation type="submission" date="2021-02" db="EMBL/GenBank/DDBJ databases">
        <title>Genome-Resolved Metagenomics of a Microbial Community Performing Photosynthetic Biological Nutrient Removal.</title>
        <authorList>
            <person name="Mcdaniel E.A."/>
        </authorList>
    </citation>
    <scope>NUCLEOTIDE SEQUENCE</scope>
    <source>
        <strain evidence="10">UWPOB_OBS1</strain>
    </source>
</reference>
<dbReference type="AlphaFoldDB" id="A0A8J7PG80"/>
<evidence type="ECO:0000313" key="10">
    <source>
        <dbReference type="EMBL" id="MBN8660878.1"/>
    </source>
</evidence>
<dbReference type="SMART" id="SM00220">
    <property type="entry name" value="S_TKc"/>
    <property type="match status" value="1"/>
</dbReference>
<dbReference type="InterPro" id="IPR000719">
    <property type="entry name" value="Prot_kinase_dom"/>
</dbReference>
<dbReference type="Gene3D" id="3.30.200.20">
    <property type="entry name" value="Phosphorylase Kinase, domain 1"/>
    <property type="match status" value="1"/>
</dbReference>
<dbReference type="InterPro" id="IPR008271">
    <property type="entry name" value="Ser/Thr_kinase_AS"/>
</dbReference>
<dbReference type="InterPro" id="IPR011009">
    <property type="entry name" value="Kinase-like_dom_sf"/>
</dbReference>
<dbReference type="PROSITE" id="PS50011">
    <property type="entry name" value="PROTEIN_KINASE_DOM"/>
    <property type="match status" value="1"/>
</dbReference>
<organism evidence="10 11">
    <name type="scientific">Candidatus Obscuribacter phosphatis</name>
    <dbReference type="NCBI Taxonomy" id="1906157"/>
    <lineage>
        <taxon>Bacteria</taxon>
        <taxon>Bacillati</taxon>
        <taxon>Candidatus Melainabacteria</taxon>
        <taxon>Candidatus Obscuribacterales</taxon>
        <taxon>Candidatus Obscuribacteraceae</taxon>
        <taxon>Candidatus Obscuribacter</taxon>
    </lineage>
</organism>
<feature type="compositionally biased region" description="Polar residues" evidence="7">
    <location>
        <begin position="412"/>
        <end position="423"/>
    </location>
</feature>